<feature type="compositionally biased region" description="Polar residues" evidence="10">
    <location>
        <begin position="1"/>
        <end position="15"/>
    </location>
</feature>
<reference evidence="13 14" key="1">
    <citation type="submission" date="2015-08" db="EMBL/GenBank/DDBJ databases">
        <title>Ancestral chromatin configuration constrains chromatin evolution on differentiating sex chromosomes in Drosophila.</title>
        <authorList>
            <person name="Zhou Q."/>
            <person name="Bachtrog D."/>
        </authorList>
    </citation>
    <scope>NUCLEOTIDE SEQUENCE [LARGE SCALE GENOMIC DNA]</scope>
    <source>
        <tissue evidence="13">Whole larvae</tissue>
    </source>
</reference>
<dbReference type="PANTHER" id="PTHR23110">
    <property type="entry name" value="BTB DOMAIN TRANSCRIPTION FACTOR"/>
    <property type="match status" value="1"/>
</dbReference>
<keyword evidence="14" id="KW-1185">Reference proteome</keyword>
<keyword evidence="8" id="KW-0539">Nucleus</keyword>
<keyword evidence="2" id="KW-0217">Developmental protein</keyword>
<dbReference type="PROSITE" id="PS00028">
    <property type="entry name" value="ZINC_FINGER_C2H2_1"/>
    <property type="match status" value="1"/>
</dbReference>
<dbReference type="GO" id="GO:0030707">
    <property type="term" value="P:follicle cell of egg chamber development"/>
    <property type="evidence" value="ECO:0007669"/>
    <property type="project" value="UniProtKB-ARBA"/>
</dbReference>
<evidence type="ECO:0000256" key="6">
    <source>
        <dbReference type="ARBA" id="ARBA00022833"/>
    </source>
</evidence>
<dbReference type="OrthoDB" id="10261408at2759"/>
<evidence type="ECO:0000256" key="8">
    <source>
        <dbReference type="ARBA" id="ARBA00023242"/>
    </source>
</evidence>
<feature type="domain" description="C2H2-type" evidence="12">
    <location>
        <begin position="590"/>
        <end position="620"/>
    </location>
</feature>
<feature type="compositionally biased region" description="Polar residues" evidence="10">
    <location>
        <begin position="425"/>
        <end position="434"/>
    </location>
</feature>
<dbReference type="OMA" id="MGSDFGT"/>
<evidence type="ECO:0000256" key="1">
    <source>
        <dbReference type="ARBA" id="ARBA00004123"/>
    </source>
</evidence>
<feature type="compositionally biased region" description="Low complexity" evidence="10">
    <location>
        <begin position="333"/>
        <end position="343"/>
    </location>
</feature>
<evidence type="ECO:0000256" key="5">
    <source>
        <dbReference type="ARBA" id="ARBA00022771"/>
    </source>
</evidence>
<dbReference type="AlphaFoldDB" id="A0A0M4ER49"/>
<feature type="region of interest" description="Disordered" evidence="10">
    <location>
        <begin position="538"/>
        <end position="557"/>
    </location>
</feature>
<keyword evidence="3" id="KW-0479">Metal-binding</keyword>
<dbReference type="GO" id="GO:0048813">
    <property type="term" value="P:dendrite morphogenesis"/>
    <property type="evidence" value="ECO:0007669"/>
    <property type="project" value="UniProtKB-ARBA"/>
</dbReference>
<keyword evidence="6" id="KW-0862">Zinc</keyword>
<dbReference type="GO" id="GO:0005634">
    <property type="term" value="C:nucleus"/>
    <property type="evidence" value="ECO:0007669"/>
    <property type="project" value="UniProtKB-SubCell"/>
</dbReference>
<comment type="subcellular location">
    <subcellularLocation>
        <location evidence="1">Nucleus</location>
    </subcellularLocation>
</comment>
<evidence type="ECO:0000256" key="2">
    <source>
        <dbReference type="ARBA" id="ARBA00022473"/>
    </source>
</evidence>
<sequence length="646" mass="68645">MTESTQLQTAENNNAGVVKMEPPPPVTSHTLAAAAAAAAATATAAAGANAALSPATPPQQSLQQQQQQQHYALKWNDFQSSILNSFRHLRDEEDFVDVTLACDERSFTAHKVVLSACSPYFRKLLKANPCEHPIVILRDVRCEDVENLLSFMYNGEVNVSHEQLPDFLKTAHLLQIRGLADVNGGYPYAKALSAALSHNNNNNSNNNNNADSSNHNKISSYLPTALQSSHNNNNSSNNSNNNNNSSNNSSNHSQNSTFSTPQTPAAMPVSSAAAAAAAAASLTAAVAAAAAANSNSQLQTQQQQQLQSSSGSSNSGTPAIQELKASSAASPVSNSQANASKASNHWDLSELEGNRKSHLTPPPQKRIKSADLFRAQHGISPERLLLDREFPVAGQHPLTRNRSRDTSKDRDRSLELRESLLGQALENSNGQQANQKHDLGQSAGEDSNSSDTEPSDRGDGHHDGTLDGMDNRSHSFPNAFLGLQGIPGLLPGPSGLTGNDFELFQNTSAAAVAAAAAAAATASASASALAASSSNSQTAAASNNNNNSNNNNGSSSSSNNYMLPCPLCDTPLEQRVFRQHLDRHYPRDSPVCPVIECGRRFAHPNSVRNHMRIKHTIQWAKMKAMRSSGGPFAGGPDFKFKSEAAN</sequence>
<feature type="region of interest" description="Disordered" evidence="10">
    <location>
        <begin position="424"/>
        <end position="473"/>
    </location>
</feature>
<dbReference type="Gene3D" id="3.30.160.60">
    <property type="entry name" value="Classic Zinc Finger"/>
    <property type="match status" value="1"/>
</dbReference>
<dbReference type="Pfam" id="PF00651">
    <property type="entry name" value="BTB"/>
    <property type="match status" value="1"/>
</dbReference>
<feature type="compositionally biased region" description="Low complexity" evidence="10">
    <location>
        <begin position="199"/>
        <end position="217"/>
    </location>
</feature>
<dbReference type="EMBL" id="CP012523">
    <property type="protein sequence ID" value="ALC39307.1"/>
    <property type="molecule type" value="Genomic_DNA"/>
</dbReference>
<dbReference type="CDD" id="cd18315">
    <property type="entry name" value="BTB_POZ_BAB-like"/>
    <property type="match status" value="1"/>
</dbReference>
<organism evidence="13 14">
    <name type="scientific">Drosophila busckii</name>
    <name type="common">Fruit fly</name>
    <dbReference type="NCBI Taxonomy" id="30019"/>
    <lineage>
        <taxon>Eukaryota</taxon>
        <taxon>Metazoa</taxon>
        <taxon>Ecdysozoa</taxon>
        <taxon>Arthropoda</taxon>
        <taxon>Hexapoda</taxon>
        <taxon>Insecta</taxon>
        <taxon>Pterygota</taxon>
        <taxon>Neoptera</taxon>
        <taxon>Endopterygota</taxon>
        <taxon>Diptera</taxon>
        <taxon>Brachycera</taxon>
        <taxon>Muscomorpha</taxon>
        <taxon>Ephydroidea</taxon>
        <taxon>Drosophilidae</taxon>
        <taxon>Drosophila</taxon>
    </lineage>
</organism>
<dbReference type="InterPro" id="IPR011333">
    <property type="entry name" value="SKP1/BTB/POZ_sf"/>
</dbReference>
<protein>
    <submittedName>
        <fullName evidence="13">Lolal</fullName>
    </submittedName>
</protein>
<feature type="compositionally biased region" description="Low complexity" evidence="10">
    <location>
        <begin position="59"/>
        <end position="68"/>
    </location>
</feature>
<evidence type="ECO:0000313" key="14">
    <source>
        <dbReference type="Proteomes" id="UP000494163"/>
    </source>
</evidence>
<feature type="compositionally biased region" description="Low complexity" evidence="10">
    <location>
        <begin position="227"/>
        <end position="256"/>
    </location>
</feature>
<feature type="region of interest" description="Disordered" evidence="10">
    <location>
        <begin position="323"/>
        <end position="344"/>
    </location>
</feature>
<dbReference type="SUPFAM" id="SSF54695">
    <property type="entry name" value="POZ domain"/>
    <property type="match status" value="1"/>
</dbReference>
<keyword evidence="7" id="KW-0238">DNA-binding</keyword>
<evidence type="ECO:0000313" key="13">
    <source>
        <dbReference type="EMBL" id="ALC39307.1"/>
    </source>
</evidence>
<dbReference type="SMART" id="SM00355">
    <property type="entry name" value="ZnF_C2H2"/>
    <property type="match status" value="2"/>
</dbReference>
<dbReference type="PANTHER" id="PTHR23110:SF98">
    <property type="entry name" value="PRE-LOLA-G, ISOFORM C-RELATED"/>
    <property type="match status" value="1"/>
</dbReference>
<dbReference type="PROSITE" id="PS50157">
    <property type="entry name" value="ZINC_FINGER_C2H2_2"/>
    <property type="match status" value="1"/>
</dbReference>
<dbReference type="Gene3D" id="3.30.710.10">
    <property type="entry name" value="Potassium Channel Kv1.1, Chain A"/>
    <property type="match status" value="1"/>
</dbReference>
<evidence type="ECO:0000256" key="3">
    <source>
        <dbReference type="ARBA" id="ARBA00022723"/>
    </source>
</evidence>
<dbReference type="GO" id="GO:0006357">
    <property type="term" value="P:regulation of transcription by RNA polymerase II"/>
    <property type="evidence" value="ECO:0007669"/>
    <property type="project" value="UniProtKB-ARBA"/>
</dbReference>
<evidence type="ECO:0000256" key="4">
    <source>
        <dbReference type="ARBA" id="ARBA00022737"/>
    </source>
</evidence>
<gene>
    <name evidence="13" type="ORF">Dbus_chr2Lg1392</name>
</gene>
<dbReference type="GO" id="GO:0007423">
    <property type="term" value="P:sensory organ development"/>
    <property type="evidence" value="ECO:0007669"/>
    <property type="project" value="UniProtKB-ARBA"/>
</dbReference>
<feature type="region of interest" description="Disordered" evidence="10">
    <location>
        <begin position="225"/>
        <end position="265"/>
    </location>
</feature>
<keyword evidence="5 9" id="KW-0863">Zinc-finger</keyword>
<keyword evidence="4" id="KW-0677">Repeat</keyword>
<dbReference type="InterPro" id="IPR013087">
    <property type="entry name" value="Znf_C2H2_type"/>
</dbReference>
<dbReference type="GO" id="GO:0008270">
    <property type="term" value="F:zinc ion binding"/>
    <property type="evidence" value="ECO:0007669"/>
    <property type="project" value="UniProtKB-KW"/>
</dbReference>
<dbReference type="InterPro" id="IPR000210">
    <property type="entry name" value="BTB/POZ_dom"/>
</dbReference>
<dbReference type="InterPro" id="IPR051095">
    <property type="entry name" value="Dros_DevTransReg"/>
</dbReference>
<feature type="region of interest" description="Disordered" evidence="10">
    <location>
        <begin position="199"/>
        <end position="218"/>
    </location>
</feature>
<name>A0A0M4ER49_DROBS</name>
<dbReference type="PROSITE" id="PS50097">
    <property type="entry name" value="BTB"/>
    <property type="match status" value="1"/>
</dbReference>
<dbReference type="Proteomes" id="UP000494163">
    <property type="component" value="Chromosome 2L"/>
</dbReference>
<dbReference type="FunFam" id="3.30.710.10:FF:000118">
    <property type="entry name" value="Abrupt, isoform B"/>
    <property type="match status" value="1"/>
</dbReference>
<evidence type="ECO:0000259" key="11">
    <source>
        <dbReference type="PROSITE" id="PS50097"/>
    </source>
</evidence>
<feature type="compositionally biased region" description="Basic and acidic residues" evidence="10">
    <location>
        <begin position="454"/>
        <end position="473"/>
    </location>
</feature>
<evidence type="ECO:0000259" key="12">
    <source>
        <dbReference type="PROSITE" id="PS50157"/>
    </source>
</evidence>
<dbReference type="GO" id="GO:0061061">
    <property type="term" value="P:muscle structure development"/>
    <property type="evidence" value="ECO:0007669"/>
    <property type="project" value="UniProtKB-ARBA"/>
</dbReference>
<evidence type="ECO:0000256" key="9">
    <source>
        <dbReference type="PROSITE-ProRule" id="PRU00042"/>
    </source>
</evidence>
<proteinExistence type="predicted"/>
<evidence type="ECO:0000256" key="10">
    <source>
        <dbReference type="SAM" id="MobiDB-lite"/>
    </source>
</evidence>
<feature type="region of interest" description="Disordered" evidence="10">
    <location>
        <begin position="49"/>
        <end position="68"/>
    </location>
</feature>
<dbReference type="SMR" id="A0A0M4ER49"/>
<dbReference type="GO" id="GO:0003677">
    <property type="term" value="F:DNA binding"/>
    <property type="evidence" value="ECO:0007669"/>
    <property type="project" value="UniProtKB-KW"/>
</dbReference>
<dbReference type="SMART" id="SM00225">
    <property type="entry name" value="BTB"/>
    <property type="match status" value="1"/>
</dbReference>
<evidence type="ECO:0000256" key="7">
    <source>
        <dbReference type="ARBA" id="ARBA00023125"/>
    </source>
</evidence>
<feature type="region of interest" description="Disordered" evidence="10">
    <location>
        <begin position="1"/>
        <end position="26"/>
    </location>
</feature>
<accession>A0A0M4ER49</accession>
<feature type="domain" description="BTB" evidence="11">
    <location>
        <begin position="96"/>
        <end position="161"/>
    </location>
</feature>